<evidence type="ECO:0000313" key="2">
    <source>
        <dbReference type="Proteomes" id="UP000516439"/>
    </source>
</evidence>
<protein>
    <submittedName>
        <fullName evidence="1">Uncharacterized protein</fullName>
    </submittedName>
</protein>
<gene>
    <name evidence="1" type="ORF">H9N25_10555</name>
</gene>
<organism evidence="1 2">
    <name type="scientific">Pedobacter riviphilus</name>
    <dbReference type="NCBI Taxonomy" id="2766984"/>
    <lineage>
        <taxon>Bacteria</taxon>
        <taxon>Pseudomonadati</taxon>
        <taxon>Bacteroidota</taxon>
        <taxon>Sphingobacteriia</taxon>
        <taxon>Sphingobacteriales</taxon>
        <taxon>Sphingobacteriaceae</taxon>
        <taxon>Pedobacter</taxon>
    </lineage>
</organism>
<proteinExistence type="predicted"/>
<reference evidence="1 2" key="1">
    <citation type="submission" date="2020-09" db="EMBL/GenBank/DDBJ databases">
        <title>Pedobacter sp. SW-16 isolated from soil near Yeocheon.</title>
        <authorList>
            <person name="Im H.S."/>
            <person name="Joung Y."/>
            <person name="Lee S.-S."/>
        </authorList>
    </citation>
    <scope>NUCLEOTIDE SEQUENCE [LARGE SCALE GENOMIC DNA]</scope>
    <source>
        <strain evidence="1 2">SW-16</strain>
    </source>
</reference>
<keyword evidence="2" id="KW-1185">Reference proteome</keyword>
<dbReference type="Proteomes" id="UP000516439">
    <property type="component" value="Chromosome"/>
</dbReference>
<evidence type="ECO:0000313" key="1">
    <source>
        <dbReference type="EMBL" id="QNR86786.1"/>
    </source>
</evidence>
<sequence>MIDFVPYEGLYVIKQNSLPENMAQPRILPTANGRVSVSRIEGERIIYGTTPGIPFINVKIETSDARLYKQDTLNLLKHLEYLASLNTSNKTGLLNINLNGVVVHGYSNSSENPRITDSYVCFPGKGITVYIEYQNIPIKKTEYVKQRDLFLKKYTLNIANCKKRK</sequence>
<dbReference type="EMBL" id="CP061171">
    <property type="protein sequence ID" value="QNR86786.1"/>
    <property type="molecule type" value="Genomic_DNA"/>
</dbReference>
<dbReference type="RefSeq" id="WP_190328864.1">
    <property type="nucleotide sequence ID" value="NZ_CP061171.1"/>
</dbReference>
<name>A0ABX6TPA6_9SPHI</name>
<accession>A0ABX6TPA6</accession>